<sequence>MIKLLSSEWLRAKRTAVQWLTLCMPIIFSLCVVFYLTTKSGSTQEFAFEGFFTVWTVFIIPIGVGILAGFIVQEEELAGNFNGFLCVGISRVRLYLGKFLFLLFCLTICTFIATLILCIGMSIAVPSGATIWLFLSAAGLVVIGTLPLLAIHLWVSFAWGMGASIGISIGGILMAAILGLTSVGEKVWAFVPWTWPVKLGMFPGIYFIKEAETISTEAFYSKVMQTASIELIVVAIGLIIFLIGGVIWFKMWEGRKSYE</sequence>
<protein>
    <submittedName>
        <fullName evidence="4">ABC-type transport system, lantibiotic/multidrug-family permease</fullName>
    </submittedName>
    <submittedName>
        <fullName evidence="3">Putative lantibiotic ABC transporter, permease protein</fullName>
    </submittedName>
</protein>
<dbReference type="EMBL" id="LK933238">
    <property type="protein sequence ID" value="CDT53298.1"/>
    <property type="molecule type" value="Genomic_DNA"/>
</dbReference>
<evidence type="ECO:0000313" key="3">
    <source>
        <dbReference type="EMBL" id="CDS83695.1"/>
    </source>
</evidence>
<feature type="transmembrane region" description="Helical" evidence="1">
    <location>
        <begin position="16"/>
        <end position="38"/>
    </location>
</feature>
<proteinExistence type="predicted"/>
<feature type="transmembrane region" description="Helical" evidence="1">
    <location>
        <begin position="99"/>
        <end position="119"/>
    </location>
</feature>
<dbReference type="InterPro" id="IPR022294">
    <property type="entry name" value="ABC-transptr_permeasesu"/>
</dbReference>
<feature type="transmembrane region" description="Helical" evidence="1">
    <location>
        <begin position="131"/>
        <end position="151"/>
    </location>
</feature>
<keyword evidence="1" id="KW-0812">Transmembrane</keyword>
<evidence type="ECO:0000313" key="4">
    <source>
        <dbReference type="EMBL" id="CDT53298.1"/>
    </source>
</evidence>
<dbReference type="CDD" id="cd21808">
    <property type="entry name" value="ABC-2_lan_permease_MutG"/>
    <property type="match status" value="1"/>
</dbReference>
<name>A0A069ASN7_CLODI</name>
<organism evidence="4">
    <name type="scientific">Clostridioides difficile</name>
    <name type="common">Peptoclostridium difficile</name>
    <dbReference type="NCBI Taxonomy" id="1496"/>
    <lineage>
        <taxon>Bacteria</taxon>
        <taxon>Bacillati</taxon>
        <taxon>Bacillota</taxon>
        <taxon>Clostridia</taxon>
        <taxon>Peptostreptococcales</taxon>
        <taxon>Peptostreptococcaceae</taxon>
        <taxon>Clostridioides</taxon>
    </lineage>
</organism>
<dbReference type="RefSeq" id="WP_021390030.1">
    <property type="nucleotide sequence ID" value="NZ_BBYB01000040.1"/>
</dbReference>
<gene>
    <name evidence="4" type="primary">spaG</name>
    <name evidence="4" type="ORF">BN1095_550018</name>
    <name evidence="2" type="ORF">BN1096_190011</name>
    <name evidence="3" type="ORF">BN1097_170011</name>
</gene>
<evidence type="ECO:0000256" key="1">
    <source>
        <dbReference type="SAM" id="Phobius"/>
    </source>
</evidence>
<keyword evidence="1" id="KW-1133">Transmembrane helix</keyword>
<dbReference type="AlphaFoldDB" id="A0A069ASN7"/>
<feature type="transmembrane region" description="Helical" evidence="1">
    <location>
        <begin position="50"/>
        <end position="72"/>
    </location>
</feature>
<dbReference type="EMBL" id="LK932351">
    <property type="protein sequence ID" value="CDS83695.1"/>
    <property type="molecule type" value="Genomic_DNA"/>
</dbReference>
<dbReference type="EMBL" id="LK932468">
    <property type="protein sequence ID" value="CDS83599.1"/>
    <property type="molecule type" value="Genomic_DNA"/>
</dbReference>
<feature type="transmembrane region" description="Helical" evidence="1">
    <location>
        <begin position="187"/>
        <end position="208"/>
    </location>
</feature>
<reference evidence="4" key="1">
    <citation type="submission" date="2014-07" db="EMBL/GenBank/DDBJ databases">
        <authorList>
            <person name="Monot Marc"/>
        </authorList>
    </citation>
    <scope>NUCLEOTIDE SEQUENCE</scope>
    <source>
        <strain evidence="4">7032989</strain>
        <strain evidence="3">7032994</strain>
    </source>
</reference>
<dbReference type="NCBIfam" id="TIGR03733">
    <property type="entry name" value="lanti_perm_MutG"/>
    <property type="match status" value="1"/>
</dbReference>
<accession>A0A069ASN7</accession>
<dbReference type="Pfam" id="PF12730">
    <property type="entry name" value="ABC2_membrane_4"/>
    <property type="match status" value="1"/>
</dbReference>
<feature type="transmembrane region" description="Helical" evidence="1">
    <location>
        <begin position="228"/>
        <end position="249"/>
    </location>
</feature>
<feature type="transmembrane region" description="Helical" evidence="1">
    <location>
        <begin position="157"/>
        <end position="180"/>
    </location>
</feature>
<keyword evidence="1" id="KW-0472">Membrane</keyword>
<evidence type="ECO:0000313" key="2">
    <source>
        <dbReference type="EMBL" id="CDS83599.1"/>
    </source>
</evidence>